<feature type="region of interest" description="Disordered" evidence="1">
    <location>
        <begin position="1"/>
        <end position="30"/>
    </location>
</feature>
<dbReference type="InterPro" id="IPR042099">
    <property type="entry name" value="ANL_N_sf"/>
</dbReference>
<name>K3WC29_GLOUD</name>
<reference evidence="3" key="1">
    <citation type="journal article" date="2010" name="Genome Biol.">
        <title>Genome sequence of the necrotrophic plant pathogen Pythium ultimum reveals original pathogenicity mechanisms and effector repertoire.</title>
        <authorList>
            <person name="Levesque C.A."/>
            <person name="Brouwer H."/>
            <person name="Cano L."/>
            <person name="Hamilton J.P."/>
            <person name="Holt C."/>
            <person name="Huitema E."/>
            <person name="Raffaele S."/>
            <person name="Robideau G.P."/>
            <person name="Thines M."/>
            <person name="Win J."/>
            <person name="Zerillo M.M."/>
            <person name="Beakes G.W."/>
            <person name="Boore J.L."/>
            <person name="Busam D."/>
            <person name="Dumas B."/>
            <person name="Ferriera S."/>
            <person name="Fuerstenberg S.I."/>
            <person name="Gachon C.M."/>
            <person name="Gaulin E."/>
            <person name="Govers F."/>
            <person name="Grenville-Briggs L."/>
            <person name="Horner N."/>
            <person name="Hostetler J."/>
            <person name="Jiang R.H."/>
            <person name="Johnson J."/>
            <person name="Krajaejun T."/>
            <person name="Lin H."/>
            <person name="Meijer H.J."/>
            <person name="Moore B."/>
            <person name="Morris P."/>
            <person name="Phuntmart V."/>
            <person name="Puiu D."/>
            <person name="Shetty J."/>
            <person name="Stajich J.E."/>
            <person name="Tripathy S."/>
            <person name="Wawra S."/>
            <person name="van West P."/>
            <person name="Whitty B.R."/>
            <person name="Coutinho P.M."/>
            <person name="Henrissat B."/>
            <person name="Martin F."/>
            <person name="Thomas P.D."/>
            <person name="Tyler B.M."/>
            <person name="De Vries R.P."/>
            <person name="Kamoun S."/>
            <person name="Yandell M."/>
            <person name="Tisserat N."/>
            <person name="Buell C.R."/>
        </authorList>
    </citation>
    <scope>NUCLEOTIDE SEQUENCE</scope>
    <source>
        <strain evidence="3">DAOM:BR144</strain>
    </source>
</reference>
<dbReference type="eggNOG" id="ENOG502SX79">
    <property type="taxonomic scope" value="Eukaryota"/>
</dbReference>
<protein>
    <recommendedName>
        <fullName evidence="4">AMP-dependent synthetase/ligase domain-containing protein</fullName>
    </recommendedName>
</protein>
<evidence type="ECO:0000313" key="2">
    <source>
        <dbReference type="EnsemblProtists" id="PYU1_T002520"/>
    </source>
</evidence>
<feature type="compositionally biased region" description="Basic and acidic residues" evidence="1">
    <location>
        <begin position="134"/>
        <end position="146"/>
    </location>
</feature>
<keyword evidence="3" id="KW-1185">Reference proteome</keyword>
<dbReference type="EnsemblProtists" id="PYU1_T002520">
    <property type="protein sequence ID" value="PYU1_T002520"/>
    <property type="gene ID" value="PYU1_G002517"/>
</dbReference>
<dbReference type="Proteomes" id="UP000019132">
    <property type="component" value="Unassembled WGS sequence"/>
</dbReference>
<reference evidence="3" key="2">
    <citation type="submission" date="2010-04" db="EMBL/GenBank/DDBJ databases">
        <authorList>
            <person name="Buell R."/>
            <person name="Hamilton J."/>
            <person name="Hostetler J."/>
        </authorList>
    </citation>
    <scope>NUCLEOTIDE SEQUENCE [LARGE SCALE GENOMIC DNA]</scope>
    <source>
        <strain evidence="3">DAOM:BR144</strain>
    </source>
</reference>
<evidence type="ECO:0008006" key="4">
    <source>
        <dbReference type="Google" id="ProtNLM"/>
    </source>
</evidence>
<reference evidence="2" key="3">
    <citation type="submission" date="2014-11" db="UniProtKB">
        <authorList>
            <consortium name="EnsemblProtists"/>
        </authorList>
    </citation>
    <scope>IDENTIFICATION</scope>
    <source>
        <strain evidence="2">DAOM BR144</strain>
    </source>
</reference>
<dbReference type="Gene3D" id="3.40.50.12780">
    <property type="entry name" value="N-terminal domain of ligase-like"/>
    <property type="match status" value="1"/>
</dbReference>
<dbReference type="HOGENOM" id="CLU_374505_0_0_1"/>
<dbReference type="AlphaFoldDB" id="K3WC29"/>
<feature type="compositionally biased region" description="Polar residues" evidence="1">
    <location>
        <begin position="1"/>
        <end position="14"/>
    </location>
</feature>
<organism evidence="2 3">
    <name type="scientific">Globisporangium ultimum (strain ATCC 200006 / CBS 805.95 / DAOM BR144)</name>
    <name type="common">Pythium ultimum</name>
    <dbReference type="NCBI Taxonomy" id="431595"/>
    <lineage>
        <taxon>Eukaryota</taxon>
        <taxon>Sar</taxon>
        <taxon>Stramenopiles</taxon>
        <taxon>Oomycota</taxon>
        <taxon>Peronosporomycetes</taxon>
        <taxon>Pythiales</taxon>
        <taxon>Pythiaceae</taxon>
        <taxon>Globisporangium</taxon>
    </lineage>
</organism>
<accession>K3WC29</accession>
<dbReference type="SUPFAM" id="SSF56801">
    <property type="entry name" value="Acetyl-CoA synthetase-like"/>
    <property type="match status" value="1"/>
</dbReference>
<dbReference type="VEuPathDB" id="FungiDB:PYU1_G002517"/>
<proteinExistence type="predicted"/>
<dbReference type="InParanoid" id="K3WC29"/>
<sequence length="784" mass="85968">MSSISNMTNATNRKQQPKETAVAVQHESSGDAATKELLKEMQRVCADELARCVRRLEEQLTEKHLLWQQEVDKSIARLSREVTLMRDETQEILEAAHEDQENVFQVLHDRLTVAEEELAQMQYRSTSALPSKSPLDEGKEEEERHGGPQSTTSSRSGSDEVKTRNNYDSSAKAATEATHTAPMEVLSHIASMQPLASGEKMDVTGFRAMNAASYVLQYARIHRGQQGIVDSVSGEMVSYGQLPDLVQRVGTGLRALGFRDGDTLKICTDASSVRLLVLTLSAWSLSGTVEVESSMYDDGTQQDAVKVVVEDGKGGNAGSGVNQWVVCDSQKYAHTQVSRIALKLARAIVVHPLELGSIATTKFIQFDDLQATELGSAMQHKQVSPTAIALRIVDCDCVTSFTHFQVIESVERSLQAFSHEFTCEPDAFILNALPFNHSASLPLGFLPAIALGVSVLPVRLFATKTCDQDILNHFAHYEISTIIMSPECLVLFSECRTLRNLQTPVLQTILCAGVPIPTLPRALKCFSVWKSELRCRRMLSSSRFLGGVFATDDLLAPIRQKTGPSLNQELGVPLANIDCNVKKPVDGNGDDSPDVYELTVGMPFGLLPEGLIATGVFVTVSWETEGDTTVDGSRPKLHVVAIKRASGDRAVSLIMGGDAKKNARHILYPVLPIEELIASHPLILDLAIQESRDLLVPLEAKDTTKEAAGLTVLISLTMGARKYHEDSLATIKNFIAKKISKEENVKFDKFLLVGRIFRDEYGRAIKESLVHRALVKDDDKGGGY</sequence>
<evidence type="ECO:0000313" key="3">
    <source>
        <dbReference type="Proteomes" id="UP000019132"/>
    </source>
</evidence>
<dbReference type="STRING" id="431595.K3WC29"/>
<evidence type="ECO:0000256" key="1">
    <source>
        <dbReference type="SAM" id="MobiDB-lite"/>
    </source>
</evidence>
<feature type="region of interest" description="Disordered" evidence="1">
    <location>
        <begin position="122"/>
        <end position="176"/>
    </location>
</feature>